<dbReference type="InterPro" id="IPR000182">
    <property type="entry name" value="GNAT_dom"/>
</dbReference>
<gene>
    <name evidence="2" type="ORF">OGH68_17190</name>
</gene>
<dbReference type="CDD" id="cd04301">
    <property type="entry name" value="NAT_SF"/>
    <property type="match status" value="1"/>
</dbReference>
<dbReference type="Proteomes" id="UP001163878">
    <property type="component" value="Chromosome"/>
</dbReference>
<keyword evidence="2" id="KW-0808">Transferase</keyword>
<proteinExistence type="predicted"/>
<dbReference type="InterPro" id="IPR016181">
    <property type="entry name" value="Acyl_CoA_acyltransferase"/>
</dbReference>
<sequence>MEHLIRRVRAEEWAKARDLRLEALQDPLAPIAFYESYEQARERPDAFWRERTRSAAEGVDVVQFVAVAPGGRWDGTASVLVEHRGSARIGKPAPVEQTHVVAVFVRPEARGSGLAEALFRAALEWSWALDSPPVERVRLLFHGDNARAAALYRKVGFVPSGESAPVPDDEMALEYEIRRPTQGS</sequence>
<evidence type="ECO:0000313" key="2">
    <source>
        <dbReference type="EMBL" id="UYQ63055.1"/>
    </source>
</evidence>
<dbReference type="PANTHER" id="PTHR43617">
    <property type="entry name" value="L-AMINO ACID N-ACETYLTRANSFERASE"/>
    <property type="match status" value="1"/>
</dbReference>
<dbReference type="InterPro" id="IPR050276">
    <property type="entry name" value="MshD_Acetyltransferase"/>
</dbReference>
<dbReference type="EC" id="2.3.1.-" evidence="2"/>
<evidence type="ECO:0000313" key="3">
    <source>
        <dbReference type="Proteomes" id="UP001163878"/>
    </source>
</evidence>
<dbReference type="PROSITE" id="PS51186">
    <property type="entry name" value="GNAT"/>
    <property type="match status" value="1"/>
</dbReference>
<dbReference type="SUPFAM" id="SSF55729">
    <property type="entry name" value="Acyl-CoA N-acyltransferases (Nat)"/>
    <property type="match status" value="1"/>
</dbReference>
<accession>A0ABY6IBF4</accession>
<protein>
    <submittedName>
        <fullName evidence="2">GNAT family N-acetyltransferase</fullName>
        <ecNumber evidence="2">2.3.1.-</ecNumber>
    </submittedName>
</protein>
<dbReference type="Gene3D" id="3.40.630.30">
    <property type="match status" value="1"/>
</dbReference>
<keyword evidence="3" id="KW-1185">Reference proteome</keyword>
<dbReference type="GO" id="GO:0016746">
    <property type="term" value="F:acyltransferase activity"/>
    <property type="evidence" value="ECO:0007669"/>
    <property type="project" value="UniProtKB-KW"/>
</dbReference>
<dbReference type="Pfam" id="PF00583">
    <property type="entry name" value="Acetyltransf_1"/>
    <property type="match status" value="1"/>
</dbReference>
<reference evidence="2" key="1">
    <citation type="submission" date="2022-10" db="EMBL/GenBank/DDBJ databases">
        <title>Cytochrome P450 Catalyzes Benzene Ring Formation in the Biosynthesis of Trialkyl-Substituted Aromatic Polyketides.</title>
        <authorList>
            <person name="Zhao E."/>
            <person name="Ge H."/>
        </authorList>
    </citation>
    <scope>NUCLEOTIDE SEQUENCE</scope>
    <source>
        <strain evidence="2">NA0869</strain>
    </source>
</reference>
<name>A0ABY6IBF4_STRPE</name>
<evidence type="ECO:0000259" key="1">
    <source>
        <dbReference type="PROSITE" id="PS51186"/>
    </source>
</evidence>
<keyword evidence="2" id="KW-0012">Acyltransferase</keyword>
<organism evidence="2 3">
    <name type="scientific">Streptomyces peucetius</name>
    <dbReference type="NCBI Taxonomy" id="1950"/>
    <lineage>
        <taxon>Bacteria</taxon>
        <taxon>Bacillati</taxon>
        <taxon>Actinomycetota</taxon>
        <taxon>Actinomycetes</taxon>
        <taxon>Kitasatosporales</taxon>
        <taxon>Streptomycetaceae</taxon>
        <taxon>Streptomyces</taxon>
    </lineage>
</organism>
<feature type="domain" description="N-acetyltransferase" evidence="1">
    <location>
        <begin position="3"/>
        <end position="180"/>
    </location>
</feature>
<dbReference type="EMBL" id="CP107567">
    <property type="protein sequence ID" value="UYQ63055.1"/>
    <property type="molecule type" value="Genomic_DNA"/>
</dbReference>
<dbReference type="RefSeq" id="WP_264245018.1">
    <property type="nucleotide sequence ID" value="NZ_CP107567.1"/>
</dbReference>